<comment type="caution">
    <text evidence="1">The sequence shown here is derived from an EMBL/GenBank/DDBJ whole genome shotgun (WGS) entry which is preliminary data.</text>
</comment>
<proteinExistence type="predicted"/>
<gene>
    <name evidence="1" type="ORF">BK661_22425</name>
</gene>
<dbReference type="Proteomes" id="UP000283260">
    <property type="component" value="Unassembled WGS sequence"/>
</dbReference>
<protein>
    <submittedName>
        <fullName evidence="1">Uncharacterized protein</fullName>
    </submittedName>
</protein>
<evidence type="ECO:0000313" key="2">
    <source>
        <dbReference type="Proteomes" id="UP000283260"/>
    </source>
</evidence>
<reference evidence="1 2" key="1">
    <citation type="submission" date="2016-10" db="EMBL/GenBank/DDBJ databases">
        <title>Comparative genome analysis of multiple Pseudomonas spp. focuses on biocontrol and plant growth promoting traits.</title>
        <authorList>
            <person name="Tao X.-Y."/>
            <person name="Taylor C.G."/>
        </authorList>
    </citation>
    <scope>NUCLEOTIDE SEQUENCE [LARGE SCALE GENOMIC DNA]</scope>
    <source>
        <strain evidence="1 2">94G2</strain>
    </source>
</reference>
<organism evidence="1 2">
    <name type="scientific">Pseudomonas frederiksbergensis</name>
    <dbReference type="NCBI Taxonomy" id="104087"/>
    <lineage>
        <taxon>Bacteria</taxon>
        <taxon>Pseudomonadati</taxon>
        <taxon>Pseudomonadota</taxon>
        <taxon>Gammaproteobacteria</taxon>
        <taxon>Pseudomonadales</taxon>
        <taxon>Pseudomonadaceae</taxon>
        <taxon>Pseudomonas</taxon>
    </lineage>
</organism>
<name>A0A423ISX5_9PSED</name>
<dbReference type="EMBL" id="MOBL01000028">
    <property type="protein sequence ID" value="RON28589.1"/>
    <property type="molecule type" value="Genomic_DNA"/>
</dbReference>
<dbReference type="AlphaFoldDB" id="A0A423ISX5"/>
<accession>A0A423ISX5</accession>
<evidence type="ECO:0000313" key="1">
    <source>
        <dbReference type="EMBL" id="RON28589.1"/>
    </source>
</evidence>
<dbReference type="RefSeq" id="WP_123500156.1">
    <property type="nucleotide sequence ID" value="NZ_JBNDKA010000001.1"/>
</dbReference>
<sequence>MKVKEDKSGMKVDGEFTATFYDKSGNKSGDFKADRISGVMDGDIFNVNAYDKDNLIKFQIPQDFGIKKHELTDKGEFLFMSDPADAERWYAQSGYVDIENNDVADYRGSFHVKKRSEGDTDKSAMEGRYRLDVSAIKKAAK</sequence>